<comment type="caution">
    <text evidence="2">The sequence shown here is derived from an EMBL/GenBank/DDBJ whole genome shotgun (WGS) entry which is preliminary data.</text>
</comment>
<accession>A0A812RHB4</accession>
<feature type="compositionally biased region" description="Basic and acidic residues" evidence="1">
    <location>
        <begin position="167"/>
        <end position="189"/>
    </location>
</feature>
<evidence type="ECO:0008006" key="4">
    <source>
        <dbReference type="Google" id="ProtNLM"/>
    </source>
</evidence>
<sequence length="297" mass="32374">MTLEAESTVVRVGGWPWQGCFCFLQRERRVVLQGNILLLCHLAKGEHPAVQRLHSLRHLGGVSQATPCIDPWTVQRVVPLTHTEVLSEGDTCKVVPRDGDPLHLHFRSEEAASRWCQLLTKAREDWLLQQEVLEQAASPLAAKQVFGTQVPSVEASTPVSAEMASPSKKEPPGKRGSSREDLSPRRGEQARLSDLAALRASLAAQQARLEAKSSERTSPAQAGPKVRRPLSTEGAGLSPARRAVTLRSSSAGGIQGVSSRRPGMLAVLTAPLSPRARSRKLAFQQLLSDDVLHKNRR</sequence>
<name>A0A812RHB4_9DINO</name>
<evidence type="ECO:0000313" key="2">
    <source>
        <dbReference type="EMBL" id="CAE7441950.1"/>
    </source>
</evidence>
<keyword evidence="3" id="KW-1185">Reference proteome</keyword>
<feature type="region of interest" description="Disordered" evidence="1">
    <location>
        <begin position="156"/>
        <end position="189"/>
    </location>
</feature>
<dbReference type="EMBL" id="CAJNDS010002342">
    <property type="protein sequence ID" value="CAE7441950.1"/>
    <property type="molecule type" value="Genomic_DNA"/>
</dbReference>
<feature type="compositionally biased region" description="Polar residues" evidence="1">
    <location>
        <begin position="246"/>
        <end position="258"/>
    </location>
</feature>
<gene>
    <name evidence="2" type="ORF">SNAT2548_LOCUS24028</name>
</gene>
<evidence type="ECO:0000256" key="1">
    <source>
        <dbReference type="SAM" id="MobiDB-lite"/>
    </source>
</evidence>
<reference evidence="2" key="1">
    <citation type="submission" date="2021-02" db="EMBL/GenBank/DDBJ databases">
        <authorList>
            <person name="Dougan E. K."/>
            <person name="Rhodes N."/>
            <person name="Thang M."/>
            <person name="Chan C."/>
        </authorList>
    </citation>
    <scope>NUCLEOTIDE SEQUENCE</scope>
</reference>
<organism evidence="2 3">
    <name type="scientific">Symbiodinium natans</name>
    <dbReference type="NCBI Taxonomy" id="878477"/>
    <lineage>
        <taxon>Eukaryota</taxon>
        <taxon>Sar</taxon>
        <taxon>Alveolata</taxon>
        <taxon>Dinophyceae</taxon>
        <taxon>Suessiales</taxon>
        <taxon>Symbiodiniaceae</taxon>
        <taxon>Symbiodinium</taxon>
    </lineage>
</organism>
<evidence type="ECO:0000313" key="3">
    <source>
        <dbReference type="Proteomes" id="UP000604046"/>
    </source>
</evidence>
<proteinExistence type="predicted"/>
<dbReference type="OrthoDB" id="10309493at2759"/>
<dbReference type="Proteomes" id="UP000604046">
    <property type="component" value="Unassembled WGS sequence"/>
</dbReference>
<protein>
    <recommendedName>
        <fullName evidence="4">PH domain-containing protein</fullName>
    </recommendedName>
</protein>
<dbReference type="AlphaFoldDB" id="A0A812RHB4"/>
<feature type="region of interest" description="Disordered" evidence="1">
    <location>
        <begin position="206"/>
        <end position="260"/>
    </location>
</feature>